<dbReference type="GO" id="GO:0004808">
    <property type="term" value="F:tRNA (5-methylaminomethyl-2-thiouridylate)(34)-methyltransferase activity"/>
    <property type="evidence" value="ECO:0007669"/>
    <property type="project" value="UniProtKB-EC"/>
</dbReference>
<dbReference type="STRING" id="1481914.JCM19241_2908"/>
<gene>
    <name evidence="1" type="ORF">JCM19241_2908</name>
</gene>
<name>A0A0B8QE47_9VIBR</name>
<proteinExistence type="predicted"/>
<dbReference type="InterPro" id="IPR036188">
    <property type="entry name" value="FAD/NAD-bd_sf"/>
</dbReference>
<dbReference type="EMBL" id="BBSC01000001">
    <property type="protein sequence ID" value="GAM73453.1"/>
    <property type="molecule type" value="Genomic_DNA"/>
</dbReference>
<accession>A0A0B8QE47</accession>
<dbReference type="GO" id="GO:0032259">
    <property type="term" value="P:methylation"/>
    <property type="evidence" value="ECO:0007669"/>
    <property type="project" value="UniProtKB-KW"/>
</dbReference>
<sequence length="40" mass="4617">MLASQIHQHPLPLSTDILEALHPSRMWVRKLRKGKAITEL</sequence>
<protein>
    <submittedName>
        <fullName evidence="1">tRNA (5-methylaminomethyl-2-thiouridylate)-methyltransferase</fullName>
        <ecNumber evidence="1">2.1.1.61</ecNumber>
    </submittedName>
</protein>
<comment type="caution">
    <text evidence="1">The sequence shown here is derived from an EMBL/GenBank/DDBJ whole genome shotgun (WGS) entry which is preliminary data.</text>
</comment>
<evidence type="ECO:0000313" key="1">
    <source>
        <dbReference type="EMBL" id="GAM73453.1"/>
    </source>
</evidence>
<keyword evidence="1" id="KW-0489">Methyltransferase</keyword>
<evidence type="ECO:0000313" key="2">
    <source>
        <dbReference type="Proteomes" id="UP000031666"/>
    </source>
</evidence>
<keyword evidence="1" id="KW-0808">Transferase</keyword>
<reference evidence="1 2" key="1">
    <citation type="submission" date="2015-01" db="EMBL/GenBank/DDBJ databases">
        <title>Vibrio sp. C94 JCM 19241 whole genome shotgun sequence.</title>
        <authorList>
            <person name="Sawabe T."/>
            <person name="Meirelles P."/>
            <person name="Feng G."/>
            <person name="Sayaka M."/>
            <person name="Hattori M."/>
            <person name="Ohkuma M."/>
        </authorList>
    </citation>
    <scope>NUCLEOTIDE SEQUENCE [LARGE SCALE GENOMIC DNA]</scope>
    <source>
        <strain evidence="2">JCM 19241</strain>
    </source>
</reference>
<dbReference type="Gene3D" id="3.50.50.60">
    <property type="entry name" value="FAD/NAD(P)-binding domain"/>
    <property type="match status" value="1"/>
</dbReference>
<reference evidence="1 2" key="2">
    <citation type="submission" date="2015-01" db="EMBL/GenBank/DDBJ databases">
        <authorList>
            <consortium name="NBRP consortium"/>
            <person name="Sawabe T."/>
            <person name="Meirelles P."/>
            <person name="Feng G."/>
            <person name="Sayaka M."/>
            <person name="Hattori M."/>
            <person name="Ohkuma M."/>
        </authorList>
    </citation>
    <scope>NUCLEOTIDE SEQUENCE [LARGE SCALE GENOMIC DNA]</scope>
    <source>
        <strain evidence="2">JCM 19241</strain>
    </source>
</reference>
<dbReference type="EC" id="2.1.1.61" evidence="1"/>
<dbReference type="Proteomes" id="UP000031666">
    <property type="component" value="Unassembled WGS sequence"/>
</dbReference>
<organism evidence="1 2">
    <name type="scientific">Vibrio ishigakensis</name>
    <dbReference type="NCBI Taxonomy" id="1481914"/>
    <lineage>
        <taxon>Bacteria</taxon>
        <taxon>Pseudomonadati</taxon>
        <taxon>Pseudomonadota</taxon>
        <taxon>Gammaproteobacteria</taxon>
        <taxon>Vibrionales</taxon>
        <taxon>Vibrionaceae</taxon>
        <taxon>Vibrio</taxon>
    </lineage>
</organism>
<dbReference type="AlphaFoldDB" id="A0A0B8QE47"/>